<evidence type="ECO:0000256" key="3">
    <source>
        <dbReference type="ARBA" id="ARBA00022777"/>
    </source>
</evidence>
<evidence type="ECO:0000313" key="13">
    <source>
        <dbReference type="Proteomes" id="UP000054937"/>
    </source>
</evidence>
<keyword evidence="13" id="KW-1185">Reference proteome</keyword>
<protein>
    <recommendedName>
        <fullName evidence="6">mitogen-activated protein kinase kinase</fullName>
        <ecNumber evidence="6">2.7.12.2</ecNumber>
    </recommendedName>
</protein>
<feature type="domain" description="Protein kinase" evidence="11">
    <location>
        <begin position="234"/>
        <end position="391"/>
    </location>
</feature>
<gene>
    <name evidence="12" type="ORF">PPERSA_12663</name>
</gene>
<evidence type="ECO:0000256" key="9">
    <source>
        <dbReference type="ARBA" id="ARBA00051693"/>
    </source>
</evidence>
<keyword evidence="4" id="KW-0067">ATP-binding</keyword>
<evidence type="ECO:0000313" key="12">
    <source>
        <dbReference type="EMBL" id="KRX03384.1"/>
    </source>
</evidence>
<keyword evidence="1" id="KW-0808">Transferase</keyword>
<dbReference type="Gene3D" id="1.10.510.10">
    <property type="entry name" value="Transferase(Phosphotransferase) domain 1"/>
    <property type="match status" value="1"/>
</dbReference>
<keyword evidence="2" id="KW-0547">Nucleotide-binding</keyword>
<dbReference type="InterPro" id="IPR011009">
    <property type="entry name" value="Kinase-like_dom_sf"/>
</dbReference>
<dbReference type="SUPFAM" id="SSF56112">
    <property type="entry name" value="Protein kinase-like (PK-like)"/>
    <property type="match status" value="1"/>
</dbReference>
<dbReference type="Pfam" id="PF00069">
    <property type="entry name" value="Pkinase"/>
    <property type="match status" value="1"/>
</dbReference>
<comment type="catalytic activity">
    <reaction evidence="8">
        <text>L-threonyl-[protein] + ATP = O-phospho-L-threonyl-[protein] + ADP + H(+)</text>
        <dbReference type="Rhea" id="RHEA:46608"/>
        <dbReference type="Rhea" id="RHEA-COMP:11060"/>
        <dbReference type="Rhea" id="RHEA-COMP:11605"/>
        <dbReference type="ChEBI" id="CHEBI:15378"/>
        <dbReference type="ChEBI" id="CHEBI:30013"/>
        <dbReference type="ChEBI" id="CHEBI:30616"/>
        <dbReference type="ChEBI" id="CHEBI:61977"/>
        <dbReference type="ChEBI" id="CHEBI:456216"/>
        <dbReference type="EC" id="2.7.12.2"/>
    </reaction>
</comment>
<dbReference type="EC" id="2.7.12.2" evidence="6"/>
<evidence type="ECO:0000256" key="2">
    <source>
        <dbReference type="ARBA" id="ARBA00022741"/>
    </source>
</evidence>
<evidence type="ECO:0000256" key="1">
    <source>
        <dbReference type="ARBA" id="ARBA00022679"/>
    </source>
</evidence>
<dbReference type="PANTHER" id="PTHR48013">
    <property type="entry name" value="DUAL SPECIFICITY MITOGEN-ACTIVATED PROTEIN KINASE KINASE 5-RELATED"/>
    <property type="match status" value="1"/>
</dbReference>
<proteinExistence type="inferred from homology"/>
<dbReference type="EMBL" id="LDAU01000133">
    <property type="protein sequence ID" value="KRX03384.1"/>
    <property type="molecule type" value="Genomic_DNA"/>
</dbReference>
<evidence type="ECO:0000256" key="5">
    <source>
        <dbReference type="ARBA" id="ARBA00038035"/>
    </source>
</evidence>
<comment type="catalytic activity">
    <reaction evidence="9">
        <text>L-tyrosyl-[protein] + ATP = O-phospho-L-tyrosyl-[protein] + ADP + H(+)</text>
        <dbReference type="Rhea" id="RHEA:10596"/>
        <dbReference type="Rhea" id="RHEA-COMP:10136"/>
        <dbReference type="Rhea" id="RHEA-COMP:20101"/>
        <dbReference type="ChEBI" id="CHEBI:15378"/>
        <dbReference type="ChEBI" id="CHEBI:30616"/>
        <dbReference type="ChEBI" id="CHEBI:46858"/>
        <dbReference type="ChEBI" id="CHEBI:61978"/>
        <dbReference type="ChEBI" id="CHEBI:456216"/>
        <dbReference type="EC" id="2.7.12.2"/>
    </reaction>
</comment>
<evidence type="ECO:0000256" key="7">
    <source>
        <dbReference type="ARBA" id="ARBA00049014"/>
    </source>
</evidence>
<dbReference type="AlphaFoldDB" id="A0A0V0QMU6"/>
<dbReference type="InterPro" id="IPR000719">
    <property type="entry name" value="Prot_kinase_dom"/>
</dbReference>
<name>A0A0V0QMU6_PSEPJ</name>
<comment type="similarity">
    <text evidence="5">Belongs to the protein kinase superfamily. STE Ser/Thr protein kinase family. MAP kinase kinase subfamily.</text>
</comment>
<comment type="caution">
    <text evidence="12">The sequence shown here is derived from an EMBL/GenBank/DDBJ whole genome shotgun (WGS) entry which is preliminary data.</text>
</comment>
<reference evidence="12 13" key="1">
    <citation type="journal article" date="2015" name="Sci. Rep.">
        <title>Genome of the facultative scuticociliatosis pathogen Pseudocohnilembus persalinus provides insight into its virulence through horizontal gene transfer.</title>
        <authorList>
            <person name="Xiong J."/>
            <person name="Wang G."/>
            <person name="Cheng J."/>
            <person name="Tian M."/>
            <person name="Pan X."/>
            <person name="Warren A."/>
            <person name="Jiang C."/>
            <person name="Yuan D."/>
            <person name="Miao W."/>
        </authorList>
    </citation>
    <scope>NUCLEOTIDE SEQUENCE [LARGE SCALE GENOMIC DNA]</scope>
    <source>
        <strain evidence="12">36N120E</strain>
    </source>
</reference>
<evidence type="ECO:0000256" key="4">
    <source>
        <dbReference type="ARBA" id="ARBA00022840"/>
    </source>
</evidence>
<organism evidence="12 13">
    <name type="scientific">Pseudocohnilembus persalinus</name>
    <name type="common">Ciliate</name>
    <dbReference type="NCBI Taxonomy" id="266149"/>
    <lineage>
        <taxon>Eukaryota</taxon>
        <taxon>Sar</taxon>
        <taxon>Alveolata</taxon>
        <taxon>Ciliophora</taxon>
        <taxon>Intramacronucleata</taxon>
        <taxon>Oligohymenophorea</taxon>
        <taxon>Scuticociliatia</taxon>
        <taxon>Philasterida</taxon>
        <taxon>Pseudocohnilembidae</taxon>
        <taxon>Pseudocohnilembus</taxon>
    </lineage>
</organism>
<dbReference type="GO" id="GO:0004708">
    <property type="term" value="F:MAP kinase kinase activity"/>
    <property type="evidence" value="ECO:0007669"/>
    <property type="project" value="UniProtKB-EC"/>
</dbReference>
<feature type="coiled-coil region" evidence="10">
    <location>
        <begin position="34"/>
        <end position="71"/>
    </location>
</feature>
<evidence type="ECO:0000256" key="8">
    <source>
        <dbReference type="ARBA" id="ARBA00049299"/>
    </source>
</evidence>
<evidence type="ECO:0000256" key="10">
    <source>
        <dbReference type="SAM" id="Coils"/>
    </source>
</evidence>
<dbReference type="GO" id="GO:0005524">
    <property type="term" value="F:ATP binding"/>
    <property type="evidence" value="ECO:0007669"/>
    <property type="project" value="UniProtKB-KW"/>
</dbReference>
<dbReference type="InParanoid" id="A0A0V0QMU6"/>
<dbReference type="OrthoDB" id="4062651at2759"/>
<keyword evidence="3 12" id="KW-0418">Kinase</keyword>
<keyword evidence="10" id="KW-0175">Coiled coil</keyword>
<accession>A0A0V0QMU6</accession>
<comment type="catalytic activity">
    <reaction evidence="7">
        <text>L-seryl-[protein] + ATP = O-phospho-L-seryl-[protein] + ADP + H(+)</text>
        <dbReference type="Rhea" id="RHEA:17989"/>
        <dbReference type="Rhea" id="RHEA-COMP:9863"/>
        <dbReference type="Rhea" id="RHEA-COMP:11604"/>
        <dbReference type="ChEBI" id="CHEBI:15378"/>
        <dbReference type="ChEBI" id="CHEBI:29999"/>
        <dbReference type="ChEBI" id="CHEBI:30616"/>
        <dbReference type="ChEBI" id="CHEBI:83421"/>
        <dbReference type="ChEBI" id="CHEBI:456216"/>
        <dbReference type="EC" id="2.7.12.2"/>
    </reaction>
</comment>
<evidence type="ECO:0000259" key="11">
    <source>
        <dbReference type="PROSITE" id="PS50011"/>
    </source>
</evidence>
<dbReference type="Proteomes" id="UP000054937">
    <property type="component" value="Unassembled WGS sequence"/>
</dbReference>
<dbReference type="PANTHER" id="PTHR48013:SF9">
    <property type="entry name" value="DUAL SPECIFICITY MITOGEN-ACTIVATED PROTEIN KINASE KINASE 5"/>
    <property type="match status" value="1"/>
</dbReference>
<sequence>MEEINKDQQYKTPKIVPSHSYNQLKNNNYQMTNNANFNSNSNNLQYQNQNQEQQNKNMQDVQQINKNLNLNKDDDLRQTLKRVAPKVGSNKLPPEFGNFTNTNKKSKNQFFQNNANNIGKYNNQDNHRIKNIDHLVDIQDYKQAQNLLSPIKVNEKKKKKTGSKNPLVPMRQYLYNYSKANEEINQPDYSLERINKFIVNKNTNKSQDHHSYFNSNSINNSYLLSTKLKLEEMITMGLMKGNRHTGLIKQMLHAPTLQLYAIKEEPISNKDVRNCLKEWISFWQNKFKDSDLHIKLYGSFWNTPEGCVSILMEHLDGGSLQNLLESVGCMPERALKEISQQILGSLQILHEELNTCHGAITPSQILFNREGNVKVFTIKQLIYYCYINIYI</sequence>
<evidence type="ECO:0000256" key="6">
    <source>
        <dbReference type="ARBA" id="ARBA00038999"/>
    </source>
</evidence>
<dbReference type="PROSITE" id="PS50011">
    <property type="entry name" value="PROTEIN_KINASE_DOM"/>
    <property type="match status" value="1"/>
</dbReference>